<dbReference type="GeneID" id="136804089"/>
<dbReference type="AlphaFoldDB" id="A0A7M6DJN0"/>
<evidence type="ECO:0000313" key="2">
    <source>
        <dbReference type="Proteomes" id="UP000594262"/>
    </source>
</evidence>
<dbReference type="EnsemblMetazoa" id="CLYHEMT013239.1">
    <property type="protein sequence ID" value="CLYHEMP013239.1"/>
    <property type="gene ID" value="CLYHEMG013239"/>
</dbReference>
<reference evidence="1" key="1">
    <citation type="submission" date="2021-01" db="UniProtKB">
        <authorList>
            <consortium name="EnsemblMetazoa"/>
        </authorList>
    </citation>
    <scope>IDENTIFICATION</scope>
</reference>
<sequence>MNINNLTSPNFRTHHFVDLRAGRPARFNHVARARAIHQARNSAKNTVVFIEDEGQLQDLFQEIQTGIKQLAQFPSTANAVAEKKANLLSNKQFLCITTNQDGSIDKALGRQRVYLGFTANSVLNHLAMTVN</sequence>
<evidence type="ECO:0000313" key="1">
    <source>
        <dbReference type="EnsemblMetazoa" id="CLYHEMP013239.1"/>
    </source>
</evidence>
<name>A0A7M6DJN0_9CNID</name>
<organism evidence="1 2">
    <name type="scientific">Clytia hemisphaerica</name>
    <dbReference type="NCBI Taxonomy" id="252671"/>
    <lineage>
        <taxon>Eukaryota</taxon>
        <taxon>Metazoa</taxon>
        <taxon>Cnidaria</taxon>
        <taxon>Hydrozoa</taxon>
        <taxon>Hydroidolina</taxon>
        <taxon>Leptothecata</taxon>
        <taxon>Obeliida</taxon>
        <taxon>Clytiidae</taxon>
        <taxon>Clytia</taxon>
    </lineage>
</organism>
<accession>A0A7M6DJN0</accession>
<protein>
    <submittedName>
        <fullName evidence="1">Uncharacterized protein</fullName>
    </submittedName>
</protein>
<keyword evidence="2" id="KW-1185">Reference proteome</keyword>
<dbReference type="Proteomes" id="UP000594262">
    <property type="component" value="Unplaced"/>
</dbReference>
<proteinExistence type="predicted"/>
<dbReference type="RefSeq" id="XP_066916935.1">
    <property type="nucleotide sequence ID" value="XM_067060834.1"/>
</dbReference>